<keyword evidence="3" id="KW-1185">Reference proteome</keyword>
<dbReference type="EMBL" id="JBHSEC010000020">
    <property type="protein sequence ID" value="MFC4411342.1"/>
    <property type="molecule type" value="Genomic_DNA"/>
</dbReference>
<accession>A0ABV8X9N0</accession>
<organism evidence="2 3">
    <name type="scientific">Chungangia koreensis</name>
    <dbReference type="NCBI Taxonomy" id="752657"/>
    <lineage>
        <taxon>Bacteria</taxon>
        <taxon>Bacillati</taxon>
        <taxon>Bacillota</taxon>
        <taxon>Bacilli</taxon>
        <taxon>Lactobacillales</taxon>
        <taxon>Chungangia</taxon>
    </lineage>
</organism>
<dbReference type="RefSeq" id="WP_378156204.1">
    <property type="nucleotide sequence ID" value="NZ_JBHSEC010000020.1"/>
</dbReference>
<proteinExistence type="predicted"/>
<keyword evidence="1" id="KW-0472">Membrane</keyword>
<evidence type="ECO:0000256" key="1">
    <source>
        <dbReference type="SAM" id="Phobius"/>
    </source>
</evidence>
<name>A0ABV8X9N0_9LACT</name>
<protein>
    <submittedName>
        <fullName evidence="2">Uncharacterized protein</fullName>
    </submittedName>
</protein>
<gene>
    <name evidence="2" type="ORF">ACFOZY_13015</name>
</gene>
<reference evidence="3" key="1">
    <citation type="journal article" date="2019" name="Int. J. Syst. Evol. Microbiol.">
        <title>The Global Catalogue of Microorganisms (GCM) 10K type strain sequencing project: providing services to taxonomists for standard genome sequencing and annotation.</title>
        <authorList>
            <consortium name="The Broad Institute Genomics Platform"/>
            <consortium name="The Broad Institute Genome Sequencing Center for Infectious Disease"/>
            <person name="Wu L."/>
            <person name="Ma J."/>
        </authorList>
    </citation>
    <scope>NUCLEOTIDE SEQUENCE [LARGE SCALE GENOMIC DNA]</scope>
    <source>
        <strain evidence="3">CCUG 59778</strain>
    </source>
</reference>
<sequence length="52" mass="6004">MAELIPGIITLIPFILLAFMLRWIRQIKNAMALQIQQNEEIINLLKQNISGK</sequence>
<feature type="transmembrane region" description="Helical" evidence="1">
    <location>
        <begin position="6"/>
        <end position="24"/>
    </location>
</feature>
<comment type="caution">
    <text evidence="2">The sequence shown here is derived from an EMBL/GenBank/DDBJ whole genome shotgun (WGS) entry which is preliminary data.</text>
</comment>
<evidence type="ECO:0000313" key="3">
    <source>
        <dbReference type="Proteomes" id="UP001595817"/>
    </source>
</evidence>
<keyword evidence="1" id="KW-0812">Transmembrane</keyword>
<keyword evidence="1" id="KW-1133">Transmembrane helix</keyword>
<dbReference type="Proteomes" id="UP001595817">
    <property type="component" value="Unassembled WGS sequence"/>
</dbReference>
<evidence type="ECO:0000313" key="2">
    <source>
        <dbReference type="EMBL" id="MFC4411342.1"/>
    </source>
</evidence>